<sequence>MSEQDKSQKRKPSIDEDETKAKTTKCDHMKYGLTEDEYEHLQNLAIIGIFEGEDKSVFNNGYPKPDSTDIKMLLKAVYNGLEEFSLKQLGSNFVEFTESGLTLTFDAGNNLDDPDGNVLWEKYSLSGNRFDGKPVKFEGCLRIMSSRRGRLFYECEWEQSEKRCSRRVHS</sequence>
<accession>A0ABN7T887</accession>
<keyword evidence="3" id="KW-1185">Reference proteome</keyword>
<gene>
    <name evidence="2" type="ORF">OKIOD_LOCUS16674</name>
</gene>
<proteinExistence type="predicted"/>
<reference evidence="2 3" key="1">
    <citation type="submission" date="2021-04" db="EMBL/GenBank/DDBJ databases">
        <authorList>
            <person name="Bliznina A."/>
        </authorList>
    </citation>
    <scope>NUCLEOTIDE SEQUENCE [LARGE SCALE GENOMIC DNA]</scope>
</reference>
<name>A0ABN7T887_OIKDI</name>
<evidence type="ECO:0000313" key="2">
    <source>
        <dbReference type="EMBL" id="CAG5113819.1"/>
    </source>
</evidence>
<dbReference type="EMBL" id="OU015567">
    <property type="protein sequence ID" value="CAG5113819.1"/>
    <property type="molecule type" value="Genomic_DNA"/>
</dbReference>
<evidence type="ECO:0000256" key="1">
    <source>
        <dbReference type="SAM" id="MobiDB-lite"/>
    </source>
</evidence>
<feature type="region of interest" description="Disordered" evidence="1">
    <location>
        <begin position="1"/>
        <end position="22"/>
    </location>
</feature>
<protein>
    <submittedName>
        <fullName evidence="2">Oidioi.mRNA.OKI2018_I69.chr2.g7909.t1.cds</fullName>
    </submittedName>
</protein>
<organism evidence="2 3">
    <name type="scientific">Oikopleura dioica</name>
    <name type="common">Tunicate</name>
    <dbReference type="NCBI Taxonomy" id="34765"/>
    <lineage>
        <taxon>Eukaryota</taxon>
        <taxon>Metazoa</taxon>
        <taxon>Chordata</taxon>
        <taxon>Tunicata</taxon>
        <taxon>Appendicularia</taxon>
        <taxon>Copelata</taxon>
        <taxon>Oikopleuridae</taxon>
        <taxon>Oikopleura</taxon>
    </lineage>
</organism>
<evidence type="ECO:0000313" key="3">
    <source>
        <dbReference type="Proteomes" id="UP001158576"/>
    </source>
</evidence>
<dbReference type="Proteomes" id="UP001158576">
    <property type="component" value="Chromosome 2"/>
</dbReference>